<accession>A0A7R7ELF7</accession>
<dbReference type="EMBL" id="AP024169">
    <property type="protein sequence ID" value="BCN30969.1"/>
    <property type="molecule type" value="Genomic_DNA"/>
</dbReference>
<dbReference type="KEGG" id="ahb:bsdtb5_22640"/>
<organism evidence="3 4">
    <name type="scientific">Anaeromicropila herbilytica</name>
    <dbReference type="NCBI Taxonomy" id="2785025"/>
    <lineage>
        <taxon>Bacteria</taxon>
        <taxon>Bacillati</taxon>
        <taxon>Bacillota</taxon>
        <taxon>Clostridia</taxon>
        <taxon>Lachnospirales</taxon>
        <taxon>Lachnospiraceae</taxon>
        <taxon>Anaeromicropila</taxon>
    </lineage>
</organism>
<keyword evidence="2" id="KW-0732">Signal</keyword>
<dbReference type="PROSITE" id="PS51257">
    <property type="entry name" value="PROKAR_LIPOPROTEIN"/>
    <property type="match status" value="1"/>
</dbReference>
<dbReference type="AlphaFoldDB" id="A0A7R7ELF7"/>
<sequence>MKKQILYLLICVLLAVTLAACNKSKNSKETTKDSTKESTNESSEDVIEDEEIKITSTSLKDDGRWLSVITSSKGENLSPQLSWTPVDKASCYAIYMIDTSAGNWCHWIAKDVKVTELEQGAKLDNSQYIGPYPPSGTHTYEVRIFALKATPDSYKGINNSENYKLDSIISALDTSNGETGNILATGVISGTYKSSDIVE</sequence>
<evidence type="ECO:0000313" key="3">
    <source>
        <dbReference type="EMBL" id="BCN30969.1"/>
    </source>
</evidence>
<dbReference type="Proteomes" id="UP000595897">
    <property type="component" value="Chromosome"/>
</dbReference>
<feature type="signal peptide" evidence="2">
    <location>
        <begin position="1"/>
        <end position="19"/>
    </location>
</feature>
<feature type="region of interest" description="Disordered" evidence="1">
    <location>
        <begin position="27"/>
        <end position="47"/>
    </location>
</feature>
<evidence type="ECO:0008006" key="5">
    <source>
        <dbReference type="Google" id="ProtNLM"/>
    </source>
</evidence>
<evidence type="ECO:0000256" key="1">
    <source>
        <dbReference type="SAM" id="MobiDB-lite"/>
    </source>
</evidence>
<feature type="chain" id="PRO_5039452554" description="Phosphatidylethanolamine-binding protein" evidence="2">
    <location>
        <begin position="20"/>
        <end position="199"/>
    </location>
</feature>
<evidence type="ECO:0000256" key="2">
    <source>
        <dbReference type="SAM" id="SignalP"/>
    </source>
</evidence>
<dbReference type="InterPro" id="IPR036610">
    <property type="entry name" value="PEBP-like_sf"/>
</dbReference>
<feature type="compositionally biased region" description="Basic and acidic residues" evidence="1">
    <location>
        <begin position="27"/>
        <end position="39"/>
    </location>
</feature>
<dbReference type="Pfam" id="PF01161">
    <property type="entry name" value="PBP"/>
    <property type="match status" value="1"/>
</dbReference>
<keyword evidence="4" id="KW-1185">Reference proteome</keyword>
<dbReference type="RefSeq" id="WP_271712122.1">
    <property type="nucleotide sequence ID" value="NZ_AP024169.1"/>
</dbReference>
<dbReference type="InterPro" id="IPR008914">
    <property type="entry name" value="PEBP"/>
</dbReference>
<dbReference type="SUPFAM" id="SSF49777">
    <property type="entry name" value="PEBP-like"/>
    <property type="match status" value="1"/>
</dbReference>
<reference evidence="3 4" key="1">
    <citation type="submission" date="2020-11" db="EMBL/GenBank/DDBJ databases">
        <title>Draft genome sequencing of a Lachnospiraceae strain isolated from anoxic soil subjected to BSD treatment.</title>
        <authorList>
            <person name="Uek A."/>
            <person name="Tonouchi A."/>
        </authorList>
    </citation>
    <scope>NUCLEOTIDE SEQUENCE [LARGE SCALE GENOMIC DNA]</scope>
    <source>
        <strain evidence="3 4">TB5</strain>
    </source>
</reference>
<name>A0A7R7ELF7_9FIRM</name>
<gene>
    <name evidence="3" type="ORF">bsdtb5_22640</name>
</gene>
<protein>
    <recommendedName>
        <fullName evidence="5">Phosphatidylethanolamine-binding protein</fullName>
    </recommendedName>
</protein>
<dbReference type="Gene3D" id="3.90.280.10">
    <property type="entry name" value="PEBP-like"/>
    <property type="match status" value="1"/>
</dbReference>
<proteinExistence type="predicted"/>
<evidence type="ECO:0000313" key="4">
    <source>
        <dbReference type="Proteomes" id="UP000595897"/>
    </source>
</evidence>